<organism evidence="3 4">
    <name type="scientific">Falsochrobactrum ovis</name>
    <dbReference type="NCBI Taxonomy" id="1293442"/>
    <lineage>
        <taxon>Bacteria</taxon>
        <taxon>Pseudomonadati</taxon>
        <taxon>Pseudomonadota</taxon>
        <taxon>Alphaproteobacteria</taxon>
        <taxon>Hyphomicrobiales</taxon>
        <taxon>Brucellaceae</taxon>
        <taxon>Falsochrobactrum</taxon>
    </lineage>
</organism>
<evidence type="ECO:0000313" key="4">
    <source>
        <dbReference type="Proteomes" id="UP000249453"/>
    </source>
</evidence>
<keyword evidence="1" id="KW-0378">Hydrolase</keyword>
<keyword evidence="4" id="KW-1185">Reference proteome</keyword>
<dbReference type="SUPFAM" id="SSF56747">
    <property type="entry name" value="Prim-pol domain"/>
    <property type="match status" value="1"/>
</dbReference>
<proteinExistence type="predicted"/>
<dbReference type="InterPro" id="IPR015330">
    <property type="entry name" value="DNA_primase/pol_bifunc_N"/>
</dbReference>
<name>A0A364JSY4_9HYPH</name>
<dbReference type="Proteomes" id="UP000249453">
    <property type="component" value="Unassembled WGS sequence"/>
</dbReference>
<dbReference type="EMBL" id="QLMK01000014">
    <property type="protein sequence ID" value="RAK26360.1"/>
    <property type="molecule type" value="Genomic_DNA"/>
</dbReference>
<sequence length="784" mass="85583">MTHKMAESTETLDPMLDLALSYAARGWPVFPCRPSDHYDPDTGEVFPEKGPLISNGFKGATLNERIIRELWKRNPGALIGIPTGERSGFWVLDVDVPPKHEDGRPWLEAQIAKHGPLETRQAQTGSGGIHFLFSHERGIRNSDVAIGVETRGDGGYFIAPGSVMEDGRSYKWINDAPIKPAPQWLLDALVKPKHSPMQSVERELEDVDADEVEELLSYISPDCSYPEWVSVLMAVHSALGPDGLAVADAWSARGKKYRAGEVGKKWKGFTRNGGVGLGSLAELAKQGGANLSEISRRHRPFEYNDNTPYIDTTKLIASALQKANGASAPAIEPTELSEDVVLAHAATPEDDSNVAIFKTPDALNNVPGLVGDIANWLTETARNPSPILNLGAALTYVGALAGRRYEGPTGLRTNVYVIGLAPSGFGKEHPRAGIKALAGATQTLGKFFGGNKIASSSGLRNRVKLNPSLVYMIDEFGGFMRKVTSAKSGNHEKEIAEDLLEMTGTASSVFMGADYAQNLAEPIYNPNVCIFGTSTPDAFWKALGSGSIMDGFLPRFIVFDAGSERPKPRDPKKKISAPPKDLQDRIQSLVVHKNGGNLNGMTADGSTSITPIQVTWGRGSKRVFDDFVTEMFNVMDNAVSDHEPVYARVAENAMRIATIVAVGVDPERPELTAEIMRWAVEVARRSCQMLLEQAERYVADNDRQAEYKRVRAIIGEGKRSGMRRSYLTKRVNGVIDRRRLDDIVNMLIDAEEVVDVIVTPPNGGKRSSVLYLFKYAPQSDQRAA</sequence>
<dbReference type="OrthoDB" id="1496333at2"/>
<dbReference type="SMART" id="SM00943">
    <property type="entry name" value="Prim-Pol"/>
    <property type="match status" value="1"/>
</dbReference>
<evidence type="ECO:0000256" key="1">
    <source>
        <dbReference type="ARBA" id="ARBA00022801"/>
    </source>
</evidence>
<dbReference type="Pfam" id="PF13148">
    <property type="entry name" value="DUF3987"/>
    <property type="match status" value="1"/>
</dbReference>
<dbReference type="AlphaFoldDB" id="A0A364JSY4"/>
<comment type="caution">
    <text evidence="3">The sequence shown here is derived from an EMBL/GenBank/DDBJ whole genome shotgun (WGS) entry which is preliminary data.</text>
</comment>
<dbReference type="CDD" id="cd04859">
    <property type="entry name" value="Prim_Pol"/>
    <property type="match status" value="1"/>
</dbReference>
<reference evidence="3 4" key="1">
    <citation type="submission" date="2018-06" db="EMBL/GenBank/DDBJ databases">
        <title>Genomic Encyclopedia of Type Strains, Phase IV (KMG-IV): sequencing the most valuable type-strain genomes for metagenomic binning, comparative biology and taxonomic classification.</title>
        <authorList>
            <person name="Goeker M."/>
        </authorList>
    </citation>
    <scope>NUCLEOTIDE SEQUENCE [LARGE SCALE GENOMIC DNA]</scope>
    <source>
        <strain evidence="3 4">DSM 26720</strain>
    </source>
</reference>
<accession>A0A364JSY4</accession>
<dbReference type="RefSeq" id="WP_111576080.1">
    <property type="nucleotide sequence ID" value="NZ_JBHEEY010000010.1"/>
</dbReference>
<dbReference type="PANTHER" id="PTHR35372:SF2">
    <property type="entry name" value="SF3 HELICASE DOMAIN-CONTAINING PROTEIN"/>
    <property type="match status" value="1"/>
</dbReference>
<gene>
    <name evidence="3" type="ORF">C7374_11445</name>
</gene>
<dbReference type="InterPro" id="IPR014819">
    <property type="entry name" value="PriCT_2"/>
</dbReference>
<dbReference type="Pfam" id="PF09250">
    <property type="entry name" value="Prim-Pol"/>
    <property type="match status" value="1"/>
</dbReference>
<dbReference type="GO" id="GO:0016817">
    <property type="term" value="F:hydrolase activity, acting on acid anhydrides"/>
    <property type="evidence" value="ECO:0007669"/>
    <property type="project" value="InterPro"/>
</dbReference>
<dbReference type="InterPro" id="IPR025048">
    <property type="entry name" value="DUF3987"/>
</dbReference>
<dbReference type="PANTHER" id="PTHR35372">
    <property type="entry name" value="ATP BINDING PROTEIN-RELATED"/>
    <property type="match status" value="1"/>
</dbReference>
<evidence type="ECO:0000259" key="2">
    <source>
        <dbReference type="SMART" id="SM00943"/>
    </source>
</evidence>
<dbReference type="Pfam" id="PF08707">
    <property type="entry name" value="PriCT_2"/>
    <property type="match status" value="1"/>
</dbReference>
<dbReference type="InterPro" id="IPR051620">
    <property type="entry name" value="ORF904-like_C"/>
</dbReference>
<evidence type="ECO:0000313" key="3">
    <source>
        <dbReference type="EMBL" id="RAK26360.1"/>
    </source>
</evidence>
<feature type="domain" description="DNA primase/polymerase bifunctional N-terminal" evidence="2">
    <location>
        <begin position="19"/>
        <end position="185"/>
    </location>
</feature>
<protein>
    <submittedName>
        <fullName evidence="3">Uncharacterized protein DUF3987</fullName>
    </submittedName>
</protein>